<dbReference type="Proteomes" id="UP001597156">
    <property type="component" value="Unassembled WGS sequence"/>
</dbReference>
<protein>
    <recommendedName>
        <fullName evidence="4">DUF998 domain-containing protein</fullName>
    </recommendedName>
</protein>
<feature type="transmembrane region" description="Helical" evidence="1">
    <location>
        <begin position="16"/>
        <end position="37"/>
    </location>
</feature>
<keyword evidence="1" id="KW-0812">Transmembrane</keyword>
<evidence type="ECO:0000313" key="3">
    <source>
        <dbReference type="Proteomes" id="UP001597156"/>
    </source>
</evidence>
<feature type="transmembrane region" description="Helical" evidence="1">
    <location>
        <begin position="171"/>
        <end position="196"/>
    </location>
</feature>
<feature type="transmembrane region" description="Helical" evidence="1">
    <location>
        <begin position="203"/>
        <end position="226"/>
    </location>
</feature>
<sequence>MLLSQLVAIKNSKKSLVTIAVMIGMVFLSQINAWYTYFMNYSGRGFHGAPADEMINPPTAAFLSANSSGDLFIILIVALPIFLILINAHLALDQGPVTGHWTHYLRLGSLNRGLLRSECANFGIFTAFFAALFGFDFLISIIIFHRGTDFLGLEVGASSSHLLNMEISHSYLAYSMFVIVVSAAFGLYAVVIYALVLLVKKAILAYTLSFGFWLLMIVMPHSMSYFMQPFIEYDWNDYLASLLWFFGICFLVIVGCNLMIKFISRHYYFN</sequence>
<dbReference type="EMBL" id="JBHTLH010000043">
    <property type="protein sequence ID" value="MFD1126262.1"/>
    <property type="molecule type" value="Genomic_DNA"/>
</dbReference>
<gene>
    <name evidence="2" type="ORF">ACFQ22_13015</name>
</gene>
<name>A0ABW3PLQ8_9LACO</name>
<evidence type="ECO:0008006" key="4">
    <source>
        <dbReference type="Google" id="ProtNLM"/>
    </source>
</evidence>
<feature type="transmembrane region" description="Helical" evidence="1">
    <location>
        <begin position="122"/>
        <end position="144"/>
    </location>
</feature>
<comment type="caution">
    <text evidence="2">The sequence shown here is derived from an EMBL/GenBank/DDBJ whole genome shotgun (WGS) entry which is preliminary data.</text>
</comment>
<keyword evidence="1" id="KW-1133">Transmembrane helix</keyword>
<evidence type="ECO:0000256" key="1">
    <source>
        <dbReference type="SAM" id="Phobius"/>
    </source>
</evidence>
<accession>A0ABW3PLQ8</accession>
<reference evidence="3" key="1">
    <citation type="journal article" date="2019" name="Int. J. Syst. Evol. Microbiol.">
        <title>The Global Catalogue of Microorganisms (GCM) 10K type strain sequencing project: providing services to taxonomists for standard genome sequencing and annotation.</title>
        <authorList>
            <consortium name="The Broad Institute Genomics Platform"/>
            <consortium name="The Broad Institute Genome Sequencing Center for Infectious Disease"/>
            <person name="Wu L."/>
            <person name="Ma J."/>
        </authorList>
    </citation>
    <scope>NUCLEOTIDE SEQUENCE [LARGE SCALE GENOMIC DNA]</scope>
    <source>
        <strain evidence="3">CCUG 71848</strain>
    </source>
</reference>
<organism evidence="2 3">
    <name type="scientific">Lentilactobacillus raoultii</name>
    <dbReference type="NCBI Taxonomy" id="1987503"/>
    <lineage>
        <taxon>Bacteria</taxon>
        <taxon>Bacillati</taxon>
        <taxon>Bacillota</taxon>
        <taxon>Bacilli</taxon>
        <taxon>Lactobacillales</taxon>
        <taxon>Lactobacillaceae</taxon>
        <taxon>Lentilactobacillus</taxon>
    </lineage>
</organism>
<feature type="transmembrane region" description="Helical" evidence="1">
    <location>
        <begin position="71"/>
        <end position="92"/>
    </location>
</feature>
<proteinExistence type="predicted"/>
<keyword evidence="1" id="KW-0472">Membrane</keyword>
<evidence type="ECO:0000313" key="2">
    <source>
        <dbReference type="EMBL" id="MFD1126262.1"/>
    </source>
</evidence>
<dbReference type="RefSeq" id="WP_121977247.1">
    <property type="nucleotide sequence ID" value="NZ_JBHTLH010000043.1"/>
</dbReference>
<feature type="transmembrane region" description="Helical" evidence="1">
    <location>
        <begin position="238"/>
        <end position="260"/>
    </location>
</feature>
<keyword evidence="3" id="KW-1185">Reference proteome</keyword>